<feature type="region of interest" description="Disordered" evidence="7">
    <location>
        <begin position="93"/>
        <end position="121"/>
    </location>
</feature>
<organism evidence="11 12">
    <name type="scientific">Acaulospora morrowiae</name>
    <dbReference type="NCBI Taxonomy" id="94023"/>
    <lineage>
        <taxon>Eukaryota</taxon>
        <taxon>Fungi</taxon>
        <taxon>Fungi incertae sedis</taxon>
        <taxon>Mucoromycota</taxon>
        <taxon>Glomeromycotina</taxon>
        <taxon>Glomeromycetes</taxon>
        <taxon>Diversisporales</taxon>
        <taxon>Acaulosporaceae</taxon>
        <taxon>Acaulospora</taxon>
    </lineage>
</organism>
<evidence type="ECO:0000256" key="1">
    <source>
        <dbReference type="ARBA" id="ARBA00004496"/>
    </source>
</evidence>
<comment type="similarity">
    <text evidence="2">Belongs to the CDC37 family.</text>
</comment>
<feature type="region of interest" description="Disordered" evidence="7">
    <location>
        <begin position="207"/>
        <end position="251"/>
    </location>
</feature>
<dbReference type="InterPro" id="IPR038189">
    <property type="entry name" value="Cdc37_Hsp90-bd_sf"/>
</dbReference>
<feature type="compositionally biased region" description="Basic and acidic residues" evidence="7">
    <location>
        <begin position="235"/>
        <end position="244"/>
    </location>
</feature>
<dbReference type="GO" id="GO:0019901">
    <property type="term" value="F:protein kinase binding"/>
    <property type="evidence" value="ECO:0007669"/>
    <property type="project" value="InterPro"/>
</dbReference>
<dbReference type="InterPro" id="IPR013873">
    <property type="entry name" value="Cdc37_C"/>
</dbReference>
<evidence type="ECO:0000313" key="12">
    <source>
        <dbReference type="Proteomes" id="UP000789342"/>
    </source>
</evidence>
<feature type="domain" description="Cdc37 C-terminal" evidence="8">
    <location>
        <begin position="393"/>
        <end position="490"/>
    </location>
</feature>
<dbReference type="Proteomes" id="UP000789342">
    <property type="component" value="Unassembled WGS sequence"/>
</dbReference>
<dbReference type="OrthoDB" id="440202at2759"/>
<comment type="subcellular location">
    <subcellularLocation>
        <location evidence="1">Cytoplasm</location>
    </subcellularLocation>
</comment>
<dbReference type="Pfam" id="PF03234">
    <property type="entry name" value="CDC37_N"/>
    <property type="match status" value="1"/>
</dbReference>
<proteinExistence type="inferred from homology"/>
<dbReference type="GO" id="GO:0051087">
    <property type="term" value="F:protein-folding chaperone binding"/>
    <property type="evidence" value="ECO:0007669"/>
    <property type="project" value="TreeGrafter"/>
</dbReference>
<accession>A0A9N9D9C6</accession>
<reference evidence="11" key="1">
    <citation type="submission" date="2021-06" db="EMBL/GenBank/DDBJ databases">
        <authorList>
            <person name="Kallberg Y."/>
            <person name="Tangrot J."/>
            <person name="Rosling A."/>
        </authorList>
    </citation>
    <scope>NUCLEOTIDE SEQUENCE</scope>
    <source>
        <strain evidence="11">CL551</strain>
    </source>
</reference>
<dbReference type="Pfam" id="PF08565">
    <property type="entry name" value="CDC37_M"/>
    <property type="match status" value="1"/>
</dbReference>
<dbReference type="SUPFAM" id="SSF101391">
    <property type="entry name" value="Hsp90 co-chaperone CDC37"/>
    <property type="match status" value="1"/>
</dbReference>
<dbReference type="GO" id="GO:0005737">
    <property type="term" value="C:cytoplasm"/>
    <property type="evidence" value="ECO:0007669"/>
    <property type="project" value="UniProtKB-SubCell"/>
</dbReference>
<evidence type="ECO:0000313" key="11">
    <source>
        <dbReference type="EMBL" id="CAG8627992.1"/>
    </source>
</evidence>
<protein>
    <recommendedName>
        <fullName evidence="5">Hsp90 chaperone protein kinase-targeting subunit</fullName>
    </recommendedName>
</protein>
<feature type="domain" description="Cdc37 N-terminal" evidence="10">
    <location>
        <begin position="2"/>
        <end position="199"/>
    </location>
</feature>
<evidence type="ECO:0000256" key="4">
    <source>
        <dbReference type="ARBA" id="ARBA00023186"/>
    </source>
</evidence>
<keyword evidence="3" id="KW-0963">Cytoplasm</keyword>
<gene>
    <name evidence="11" type="ORF">AMORRO_LOCUS8958</name>
</gene>
<name>A0A9N9D9C6_9GLOM</name>
<keyword evidence="12" id="KW-1185">Reference proteome</keyword>
<dbReference type="GO" id="GO:0051082">
    <property type="term" value="F:unfolded protein binding"/>
    <property type="evidence" value="ECO:0007669"/>
    <property type="project" value="TreeGrafter"/>
</dbReference>
<feature type="compositionally biased region" description="Basic and acidic residues" evidence="7">
    <location>
        <begin position="209"/>
        <end position="224"/>
    </location>
</feature>
<dbReference type="AlphaFoldDB" id="A0A9N9D9C6"/>
<evidence type="ECO:0000256" key="2">
    <source>
        <dbReference type="ARBA" id="ARBA00006222"/>
    </source>
</evidence>
<feature type="region of interest" description="Disordered" evidence="7">
    <location>
        <begin position="465"/>
        <end position="490"/>
    </location>
</feature>
<feature type="compositionally biased region" description="Polar residues" evidence="7">
    <location>
        <begin position="479"/>
        <end position="490"/>
    </location>
</feature>
<keyword evidence="4" id="KW-0143">Chaperone</keyword>
<evidence type="ECO:0000256" key="5">
    <source>
        <dbReference type="ARBA" id="ARBA00031396"/>
    </source>
</evidence>
<sequence>MPIDYSKWDKLELSDDDDFECHPNVDKASFIRWKQADIHAKREERRQKISALKQKISQDDVLLEKIDSMIQRLQNEGVEYFFKTIEELRETNKAIESKNKTTSTPQSENETTSMPQSEHVEPAQPSFDQMMGILFEKIRQEVNDESPEEVGTRLIEKLKEHREKLSKSQKDAKVELEKEEMEAKKKIIVDDLHTGFDKAVVNKVNNKPTIEKPKKSKKNTEKSIEVLNPDVQPKPLDEPDKASEDTDDDDDEALHISNVAKEFAIIKNYSDSFSFITKHPEIISPEVVDQILAEAFRAQLKGKAKYAKQCVHQGWLLQYCQKLGKDGVTLFFKRITSTDPQARDIFLKDVNETYERIRERCKVMNAEKTQNPQQSQAEQIQIEVTDPNSSLNVRIPNEHSEDEKEREKHEIFLTLPEKFREALKTGELTKINKVLGGYTVEEAERILEICGKAEVLTIEEGIIDATKGETIPGQDVDSSKASQQPSESKS</sequence>
<evidence type="ECO:0000256" key="3">
    <source>
        <dbReference type="ARBA" id="ARBA00022490"/>
    </source>
</evidence>
<dbReference type="GO" id="GO:0006457">
    <property type="term" value="P:protein folding"/>
    <property type="evidence" value="ECO:0007669"/>
    <property type="project" value="TreeGrafter"/>
</dbReference>
<dbReference type="PANTHER" id="PTHR12800:SF4">
    <property type="entry name" value="HSP90 CO-CHAPERONE CDC37"/>
    <property type="match status" value="1"/>
</dbReference>
<dbReference type="GO" id="GO:0031072">
    <property type="term" value="F:heat shock protein binding"/>
    <property type="evidence" value="ECO:0007669"/>
    <property type="project" value="TreeGrafter"/>
</dbReference>
<evidence type="ECO:0000256" key="6">
    <source>
        <dbReference type="SAM" id="Coils"/>
    </source>
</evidence>
<evidence type="ECO:0000259" key="10">
    <source>
        <dbReference type="SMART" id="SM01071"/>
    </source>
</evidence>
<dbReference type="Gene3D" id="1.20.58.610">
    <property type="entry name" value="Cdc37, Hsp90 binding domain"/>
    <property type="match status" value="1"/>
</dbReference>
<dbReference type="InterPro" id="IPR013874">
    <property type="entry name" value="Cdc37_Hsp90-bd"/>
</dbReference>
<feature type="coiled-coil region" evidence="6">
    <location>
        <begin position="155"/>
        <end position="186"/>
    </location>
</feature>
<feature type="compositionally biased region" description="Polar residues" evidence="7">
    <location>
        <begin position="100"/>
        <end position="116"/>
    </location>
</feature>
<dbReference type="GO" id="GO:0050821">
    <property type="term" value="P:protein stabilization"/>
    <property type="evidence" value="ECO:0007669"/>
    <property type="project" value="TreeGrafter"/>
</dbReference>
<dbReference type="PANTHER" id="PTHR12800">
    <property type="entry name" value="CDC37-RELATED"/>
    <property type="match status" value="1"/>
</dbReference>
<dbReference type="SMART" id="SM01070">
    <property type="entry name" value="CDC37_M"/>
    <property type="match status" value="1"/>
</dbReference>
<evidence type="ECO:0000259" key="8">
    <source>
        <dbReference type="SMART" id="SM01069"/>
    </source>
</evidence>
<dbReference type="InterPro" id="IPR013855">
    <property type="entry name" value="Cdc37_N_dom"/>
</dbReference>
<feature type="domain" description="Cdc37 Hsp90 binding" evidence="9">
    <location>
        <begin position="206"/>
        <end position="379"/>
    </location>
</feature>
<keyword evidence="6" id="KW-0175">Coiled coil</keyword>
<comment type="caution">
    <text evidence="11">The sequence shown here is derived from an EMBL/GenBank/DDBJ whole genome shotgun (WGS) entry which is preliminary data.</text>
</comment>
<evidence type="ECO:0000256" key="7">
    <source>
        <dbReference type="SAM" id="MobiDB-lite"/>
    </source>
</evidence>
<dbReference type="SMART" id="SM01069">
    <property type="entry name" value="CDC37_C"/>
    <property type="match status" value="1"/>
</dbReference>
<dbReference type="Pfam" id="PF08564">
    <property type="entry name" value="CDC37_C"/>
    <property type="match status" value="1"/>
</dbReference>
<dbReference type="EMBL" id="CAJVPV010008222">
    <property type="protein sequence ID" value="CAG8627992.1"/>
    <property type="molecule type" value="Genomic_DNA"/>
</dbReference>
<dbReference type="SMART" id="SM01071">
    <property type="entry name" value="CDC37_N"/>
    <property type="match status" value="1"/>
</dbReference>
<dbReference type="InterPro" id="IPR004918">
    <property type="entry name" value="Cdc37"/>
</dbReference>
<evidence type="ECO:0000259" key="9">
    <source>
        <dbReference type="SMART" id="SM01070"/>
    </source>
</evidence>